<evidence type="ECO:0000256" key="1">
    <source>
        <dbReference type="SAM" id="MobiDB-lite"/>
    </source>
</evidence>
<protein>
    <submittedName>
        <fullName evidence="2">Uncharacterized protein</fullName>
    </submittedName>
</protein>
<evidence type="ECO:0000313" key="2">
    <source>
        <dbReference type="EMBL" id="KAK3739477.1"/>
    </source>
</evidence>
<dbReference type="AlphaFoldDB" id="A0AAE1CWC9"/>
<comment type="caution">
    <text evidence="2">The sequence shown here is derived from an EMBL/GenBank/DDBJ whole genome shotgun (WGS) entry which is preliminary data.</text>
</comment>
<feature type="compositionally biased region" description="Basic and acidic residues" evidence="1">
    <location>
        <begin position="98"/>
        <end position="111"/>
    </location>
</feature>
<sequence length="111" mass="12435">MTQIKGSSGCKERHMTPNQEEQRLGSSGCKRTHDSNQKGAAAVREHMTQIKREQLTVRERMTGNQENTAAVRENAHDSSGSSGCKRTHDSNQEGAAAVRERMTQIKREQRL</sequence>
<feature type="compositionally biased region" description="Basic and acidic residues" evidence="1">
    <location>
        <begin position="10"/>
        <end position="23"/>
    </location>
</feature>
<feature type="region of interest" description="Disordered" evidence="1">
    <location>
        <begin position="1"/>
        <end position="111"/>
    </location>
</feature>
<proteinExistence type="predicted"/>
<organism evidence="2 3">
    <name type="scientific">Elysia crispata</name>
    <name type="common">lettuce slug</name>
    <dbReference type="NCBI Taxonomy" id="231223"/>
    <lineage>
        <taxon>Eukaryota</taxon>
        <taxon>Metazoa</taxon>
        <taxon>Spiralia</taxon>
        <taxon>Lophotrochozoa</taxon>
        <taxon>Mollusca</taxon>
        <taxon>Gastropoda</taxon>
        <taxon>Heterobranchia</taxon>
        <taxon>Euthyneura</taxon>
        <taxon>Panpulmonata</taxon>
        <taxon>Sacoglossa</taxon>
        <taxon>Placobranchoidea</taxon>
        <taxon>Plakobranchidae</taxon>
        <taxon>Elysia</taxon>
    </lineage>
</organism>
<keyword evidence="3" id="KW-1185">Reference proteome</keyword>
<evidence type="ECO:0000313" key="3">
    <source>
        <dbReference type="Proteomes" id="UP001283361"/>
    </source>
</evidence>
<dbReference type="Proteomes" id="UP001283361">
    <property type="component" value="Unassembled WGS sequence"/>
</dbReference>
<dbReference type="EMBL" id="JAWDGP010006524">
    <property type="protein sequence ID" value="KAK3739477.1"/>
    <property type="molecule type" value="Genomic_DNA"/>
</dbReference>
<name>A0AAE1CWC9_9GAST</name>
<gene>
    <name evidence="2" type="ORF">RRG08_042867</name>
</gene>
<accession>A0AAE1CWC9</accession>
<reference evidence="2" key="1">
    <citation type="journal article" date="2023" name="G3 (Bethesda)">
        <title>A reference genome for the long-term kleptoplast-retaining sea slug Elysia crispata morphotype clarki.</title>
        <authorList>
            <person name="Eastman K.E."/>
            <person name="Pendleton A.L."/>
            <person name="Shaikh M.A."/>
            <person name="Suttiyut T."/>
            <person name="Ogas R."/>
            <person name="Tomko P."/>
            <person name="Gavelis G."/>
            <person name="Widhalm J.R."/>
            <person name="Wisecaver J.H."/>
        </authorList>
    </citation>
    <scope>NUCLEOTIDE SEQUENCE</scope>
    <source>
        <strain evidence="2">ECLA1</strain>
    </source>
</reference>
<feature type="compositionally biased region" description="Basic and acidic residues" evidence="1">
    <location>
        <begin position="43"/>
        <end position="61"/>
    </location>
</feature>